<dbReference type="AlphaFoldDB" id="A0A0H3J591"/>
<dbReference type="Gene3D" id="4.10.280.10">
    <property type="entry name" value="Helix-loop-helix DNA-binding domain"/>
    <property type="match status" value="1"/>
</dbReference>
<dbReference type="InterPro" id="IPR036638">
    <property type="entry name" value="HLH_DNA-bd_sf"/>
</dbReference>
<evidence type="ECO:0000313" key="3">
    <source>
        <dbReference type="EMBL" id="KRU11685.1"/>
    </source>
</evidence>
<gene>
    <name evidence="2" type="ORF">CLPA_c22470</name>
    <name evidence="3" type="ORF">CP6013_00932</name>
</gene>
<dbReference type="GO" id="GO:0043937">
    <property type="term" value="P:regulation of sporulation"/>
    <property type="evidence" value="ECO:0007669"/>
    <property type="project" value="InterPro"/>
</dbReference>
<dbReference type="Proteomes" id="UP000028042">
    <property type="component" value="Unassembled WGS sequence"/>
</dbReference>
<evidence type="ECO:0000313" key="4">
    <source>
        <dbReference type="Proteomes" id="UP000028042"/>
    </source>
</evidence>
<dbReference type="EMBL" id="JPGY02000001">
    <property type="protein sequence ID" value="KRU11685.1"/>
    <property type="molecule type" value="Genomic_DNA"/>
</dbReference>
<evidence type="ECO:0000313" key="5">
    <source>
        <dbReference type="Proteomes" id="UP000030905"/>
    </source>
</evidence>
<reference evidence="2 5" key="1">
    <citation type="journal article" date="2015" name="Genome Announc.">
        <title>Complete Genome Sequence of the Nitrogen-Fixing and Solvent-Producing Clostridium pasteurianum DSM 525.</title>
        <authorList>
            <person name="Poehlein A."/>
            <person name="Grosse-Honebrink A."/>
            <person name="Zhang Y."/>
            <person name="Minton N.P."/>
            <person name="Daniel R."/>
        </authorList>
    </citation>
    <scope>NUCLEOTIDE SEQUENCE [LARGE SCALE GENOMIC DNA]</scope>
    <source>
        <strain evidence="2">DSM 525</strain>
        <strain evidence="5">DSM 525 / ATCC 6013</strain>
    </source>
</reference>
<dbReference type="InterPro" id="IPR037208">
    <property type="entry name" value="Spo0E-like_sf"/>
</dbReference>
<evidence type="ECO:0000256" key="1">
    <source>
        <dbReference type="SAM" id="Coils"/>
    </source>
</evidence>
<protein>
    <submittedName>
        <fullName evidence="2">Spo0E like sporulation regulatory protein</fullName>
    </submittedName>
    <submittedName>
        <fullName evidence="3">Sporulation stage 0, Spo0E-like regulatory phosphatase</fullName>
    </submittedName>
</protein>
<reference evidence="3" key="2">
    <citation type="submission" date="2015-10" db="EMBL/GenBank/DDBJ databases">
        <title>Improved Draft Genome Sequence of Clostridium pasteurianum Strain ATCC 6013 (DSM 525) Using a Hybrid Next-Generation Sequencing Approach.</title>
        <authorList>
            <person name="Pyne M.E."/>
            <person name="Utturkar S.M."/>
            <person name="Brown S.D."/>
            <person name="Moo-Young M."/>
            <person name="Chung D.A."/>
            <person name="Chou P.C."/>
        </authorList>
    </citation>
    <scope>NUCLEOTIDE SEQUENCE</scope>
    <source>
        <strain evidence="3">ATCC 6013</strain>
    </source>
</reference>
<dbReference type="Proteomes" id="UP000030905">
    <property type="component" value="Chromosome"/>
</dbReference>
<sequence>MKTMEEVIEKIEELRQLMYSLMNENSSLTDPKLVALSQKIDKLLNDYDELINKDI</sequence>
<organism evidence="2 5">
    <name type="scientific">Clostridium pasteurianum DSM 525 = ATCC 6013</name>
    <dbReference type="NCBI Taxonomy" id="1262449"/>
    <lineage>
        <taxon>Bacteria</taxon>
        <taxon>Bacillati</taxon>
        <taxon>Bacillota</taxon>
        <taxon>Clostridia</taxon>
        <taxon>Eubacteriales</taxon>
        <taxon>Clostridiaceae</taxon>
        <taxon>Clostridium</taxon>
    </lineage>
</organism>
<reference evidence="3 4" key="3">
    <citation type="journal article" name="Genome Announc.">
        <title>Improved Draft Genome Sequence of Clostridium pasteurianum Strain ATCC 6013 (DSM 525) Using a Hybrid Next-Generation Sequencing Approach.</title>
        <authorList>
            <person name="Pyne M.E."/>
            <person name="Utturkar S."/>
            <person name="Brown S.D."/>
            <person name="Moo-Young M."/>
            <person name="Chung D.A."/>
            <person name="Chou C.P."/>
        </authorList>
    </citation>
    <scope>NUCLEOTIDE SEQUENCE [LARGE SCALE GENOMIC DNA]</scope>
    <source>
        <strain evidence="3 4">ATCC 6013</strain>
    </source>
</reference>
<keyword evidence="1" id="KW-0175">Coiled coil</keyword>
<dbReference type="GeneID" id="93074392"/>
<proteinExistence type="predicted"/>
<keyword evidence="5" id="KW-1185">Reference proteome</keyword>
<dbReference type="PATRIC" id="fig|1262449.3.peg.745"/>
<dbReference type="KEGG" id="cpat:CLPA_c22470"/>
<name>A0A0H3J591_CLOPA</name>
<dbReference type="InterPro" id="IPR018540">
    <property type="entry name" value="Spo0E-like"/>
</dbReference>
<dbReference type="RefSeq" id="WP_003441693.1">
    <property type="nucleotide sequence ID" value="NZ_ANZB01000002.1"/>
</dbReference>
<dbReference type="KEGG" id="cpae:CPAST_c22470"/>
<dbReference type="GO" id="GO:0046983">
    <property type="term" value="F:protein dimerization activity"/>
    <property type="evidence" value="ECO:0007669"/>
    <property type="project" value="InterPro"/>
</dbReference>
<dbReference type="Pfam" id="PF09388">
    <property type="entry name" value="SpoOE-like"/>
    <property type="match status" value="1"/>
</dbReference>
<accession>A0A0H3J591</accession>
<dbReference type="SUPFAM" id="SSF140500">
    <property type="entry name" value="BAS1536-like"/>
    <property type="match status" value="1"/>
</dbReference>
<evidence type="ECO:0000313" key="2">
    <source>
        <dbReference type="EMBL" id="AJA52305.1"/>
    </source>
</evidence>
<feature type="coiled-coil region" evidence="1">
    <location>
        <begin position="4"/>
        <end position="53"/>
    </location>
</feature>
<dbReference type="EMBL" id="CP009268">
    <property type="protein sequence ID" value="AJA52305.1"/>
    <property type="molecule type" value="Genomic_DNA"/>
</dbReference>